<dbReference type="STRING" id="546263.NELON_10690"/>
<dbReference type="PROSITE" id="PS51007">
    <property type="entry name" value="CYTC"/>
    <property type="match status" value="2"/>
</dbReference>
<dbReference type="EMBL" id="ADBF01000159">
    <property type="protein sequence ID" value="EFE49360.1"/>
    <property type="molecule type" value="Genomic_DNA"/>
</dbReference>
<dbReference type="InterPro" id="IPR036909">
    <property type="entry name" value="Cyt_c-like_dom_sf"/>
</dbReference>
<evidence type="ECO:0000313" key="8">
    <source>
        <dbReference type="Proteomes" id="UP000005536"/>
    </source>
</evidence>
<name>D4DS15_NEIEG</name>
<dbReference type="AlphaFoldDB" id="D4DS15"/>
<feature type="domain" description="Cytochrome c" evidence="6">
    <location>
        <begin position="33"/>
        <end position="116"/>
    </location>
</feature>
<keyword evidence="2 4" id="KW-0479">Metal-binding</keyword>
<dbReference type="InterPro" id="IPR050597">
    <property type="entry name" value="Cytochrome_c_Oxidase_Subunit"/>
</dbReference>
<dbReference type="GO" id="GO:0009055">
    <property type="term" value="F:electron transfer activity"/>
    <property type="evidence" value="ECO:0007669"/>
    <property type="project" value="InterPro"/>
</dbReference>
<dbReference type="PANTHER" id="PTHR33751:SF1">
    <property type="entry name" value="CBB3-TYPE CYTOCHROME C OXIDASE SUBUNIT FIXP"/>
    <property type="match status" value="1"/>
</dbReference>
<dbReference type="GO" id="GO:0020037">
    <property type="term" value="F:heme binding"/>
    <property type="evidence" value="ECO:0007669"/>
    <property type="project" value="InterPro"/>
</dbReference>
<evidence type="ECO:0000313" key="7">
    <source>
        <dbReference type="EMBL" id="EFE49360.1"/>
    </source>
</evidence>
<dbReference type="Gene3D" id="1.10.760.10">
    <property type="entry name" value="Cytochrome c-like domain"/>
    <property type="match status" value="2"/>
</dbReference>
<protein>
    <submittedName>
        <fullName evidence="7">Putative cytochrome c oxidase, cbb3-type, subunit III</fullName>
    </submittedName>
</protein>
<keyword evidence="1 4" id="KW-0349">Heme</keyword>
<gene>
    <name evidence="7" type="ORF">NEIELOOT_01858</name>
</gene>
<keyword evidence="5" id="KW-0175">Coiled coil</keyword>
<sequence length="245" mass="25798">MAAWGPKLGEERVKDVAHYVMSLSKPAEQYDAVRAERGKELFNGPPANCFACHGDKGQGIRGSGPNLTDDVWLWGGTQKAIIETITNGRHNQMPAWEGFLDKDKIHLLTAYVWGLSHKDGKAQKTDTENVLGAKAAAAAEAATAEKKKADAEAAAKAASESTTAASAPVADKPAEAASGKLAEAAPAAAADGKKVFDGLCFGCHGANSAIPNTPRLTHKDEWAPRIKKAKKPCLSMLSKVSKIKA</sequence>
<feature type="coiled-coil region" evidence="5">
    <location>
        <begin position="134"/>
        <end position="161"/>
    </location>
</feature>
<dbReference type="SUPFAM" id="SSF46626">
    <property type="entry name" value="Cytochrome c"/>
    <property type="match status" value="2"/>
</dbReference>
<evidence type="ECO:0000256" key="3">
    <source>
        <dbReference type="ARBA" id="ARBA00023004"/>
    </source>
</evidence>
<organism evidence="7 8">
    <name type="scientific">Neisseria elongata subsp. glycolytica ATCC 29315</name>
    <dbReference type="NCBI Taxonomy" id="546263"/>
    <lineage>
        <taxon>Bacteria</taxon>
        <taxon>Pseudomonadati</taxon>
        <taxon>Pseudomonadota</taxon>
        <taxon>Betaproteobacteria</taxon>
        <taxon>Neisseriales</taxon>
        <taxon>Neisseriaceae</taxon>
        <taxon>Neisseria</taxon>
    </lineage>
</organism>
<comment type="caution">
    <text evidence="7">The sequence shown here is derived from an EMBL/GenBank/DDBJ whole genome shotgun (WGS) entry which is preliminary data.</text>
</comment>
<keyword evidence="3 4" id="KW-0408">Iron</keyword>
<evidence type="ECO:0000256" key="5">
    <source>
        <dbReference type="SAM" id="Coils"/>
    </source>
</evidence>
<evidence type="ECO:0000256" key="1">
    <source>
        <dbReference type="ARBA" id="ARBA00022617"/>
    </source>
</evidence>
<dbReference type="Pfam" id="PF13442">
    <property type="entry name" value="Cytochrome_CBB3"/>
    <property type="match status" value="1"/>
</dbReference>
<reference evidence="7 8" key="1">
    <citation type="submission" date="2010-02" db="EMBL/GenBank/DDBJ databases">
        <authorList>
            <person name="Weinstock G."/>
            <person name="Sodergren E."/>
            <person name="Clifton S."/>
            <person name="Fulton L."/>
            <person name="Fulton B."/>
            <person name="Courtney L."/>
            <person name="Fronick C."/>
            <person name="Harrison M."/>
            <person name="Strong C."/>
            <person name="Farmer C."/>
            <person name="Delahaunty K."/>
            <person name="Markovic C."/>
            <person name="Hall O."/>
            <person name="Minx P."/>
            <person name="Tomlinson C."/>
            <person name="Mitreva M."/>
            <person name="Nelson J."/>
            <person name="Hou S."/>
            <person name="Wollam A."/>
            <person name="Pepin K.H."/>
            <person name="Johnson M."/>
            <person name="Bhonagiri V."/>
            <person name="Zhang X."/>
            <person name="Suruliraj S."/>
            <person name="Warren W."/>
            <person name="Chinwalla A."/>
            <person name="Mardis E.R."/>
            <person name="Wilson R.K."/>
        </authorList>
    </citation>
    <scope>NUCLEOTIDE SEQUENCE [LARGE SCALE GENOMIC DNA]</scope>
    <source>
        <strain evidence="7 8">ATCC 29315</strain>
    </source>
</reference>
<dbReference type="InterPro" id="IPR009056">
    <property type="entry name" value="Cyt_c-like_dom"/>
</dbReference>
<proteinExistence type="predicted"/>
<dbReference type="PANTHER" id="PTHR33751">
    <property type="entry name" value="CBB3-TYPE CYTOCHROME C OXIDASE SUBUNIT FIXP"/>
    <property type="match status" value="1"/>
</dbReference>
<feature type="domain" description="Cytochrome c" evidence="6">
    <location>
        <begin position="187"/>
        <end position="245"/>
    </location>
</feature>
<dbReference type="Proteomes" id="UP000005536">
    <property type="component" value="Unassembled WGS sequence"/>
</dbReference>
<dbReference type="GO" id="GO:0046872">
    <property type="term" value="F:metal ion binding"/>
    <property type="evidence" value="ECO:0007669"/>
    <property type="project" value="UniProtKB-KW"/>
</dbReference>
<evidence type="ECO:0000256" key="2">
    <source>
        <dbReference type="ARBA" id="ARBA00022723"/>
    </source>
</evidence>
<evidence type="ECO:0000259" key="6">
    <source>
        <dbReference type="PROSITE" id="PS51007"/>
    </source>
</evidence>
<accession>D4DS15</accession>
<evidence type="ECO:0000256" key="4">
    <source>
        <dbReference type="PROSITE-ProRule" id="PRU00433"/>
    </source>
</evidence>